<evidence type="ECO:0000256" key="1">
    <source>
        <dbReference type="SAM" id="Phobius"/>
    </source>
</evidence>
<dbReference type="Proteomes" id="UP000014011">
    <property type="component" value="Unassembled WGS sequence"/>
</dbReference>
<dbReference type="EMBL" id="AGWD01000009">
    <property type="protein sequence ID" value="ENN95182.1"/>
    <property type="molecule type" value="Genomic_DNA"/>
</dbReference>
<organism evidence="3 4">
    <name type="scientific">Bartonella vinsonii subsp. berkhoffii str. Tweed</name>
    <dbReference type="NCBI Taxonomy" id="1094502"/>
    <lineage>
        <taxon>Bacteria</taxon>
        <taxon>Pseudomonadati</taxon>
        <taxon>Pseudomonadota</taxon>
        <taxon>Alphaproteobacteria</taxon>
        <taxon>Hyphomicrobiales</taxon>
        <taxon>Bartonellaceae</taxon>
        <taxon>Bartonella</taxon>
    </lineage>
</organism>
<keyword evidence="1" id="KW-1133">Transmembrane helix</keyword>
<reference evidence="3 4" key="1">
    <citation type="journal article" date="2013" name="PLoS Genet.">
        <title>A gene transfer agent and a dynamic repertoire of secretion systems hold the keys to the explosive radiation of the emerging pathogen Bartonella.</title>
        <authorList>
            <person name="Guy L."/>
            <person name="Nystedt B."/>
            <person name="Toft C."/>
            <person name="Zaremba-Niedzwiedzka K."/>
            <person name="Berglund E.C."/>
            <person name="Granberg F."/>
            <person name="Naslund K."/>
            <person name="Eriksson A.S."/>
            <person name="Andersson S.G."/>
        </authorList>
    </citation>
    <scope>NUCLEOTIDE SEQUENCE [LARGE SCALE GENOMIC DNA]</scope>
    <source>
        <strain evidence="3">Tweed</strain>
    </source>
</reference>
<sequence>MVKLFKNYMLNMFIVASFFISQIASAHANYLKNSSQNDDVTDCVLEQVTTATSTAVKTTISYVPTISYGTINEANIEGKVEKVLDPMTVGLGFMFIGYGLNIVSSIIGWIKEIVLMFK</sequence>
<gene>
    <name evidence="3" type="ORF">BVtw_04580</name>
</gene>
<comment type="caution">
    <text evidence="3">The sequence shown here is derived from an EMBL/GenBank/DDBJ whole genome shotgun (WGS) entry which is preliminary data.</text>
</comment>
<feature type="chain" id="PRO_5004127184" evidence="2">
    <location>
        <begin position="29"/>
        <end position="118"/>
    </location>
</feature>
<evidence type="ECO:0000313" key="3">
    <source>
        <dbReference type="EMBL" id="ENN95182.1"/>
    </source>
</evidence>
<dbReference type="AlphaFoldDB" id="N6VVM9"/>
<keyword evidence="1" id="KW-0472">Membrane</keyword>
<dbReference type="HOGENOM" id="CLU_163845_0_0_5"/>
<keyword evidence="1" id="KW-0812">Transmembrane</keyword>
<name>N6VVM9_BARVB</name>
<evidence type="ECO:0000313" key="4">
    <source>
        <dbReference type="Proteomes" id="UP000014011"/>
    </source>
</evidence>
<keyword evidence="2" id="KW-0732">Signal</keyword>
<feature type="signal peptide" evidence="2">
    <location>
        <begin position="1"/>
        <end position="28"/>
    </location>
</feature>
<accession>N6VVM9</accession>
<feature type="transmembrane region" description="Helical" evidence="1">
    <location>
        <begin position="89"/>
        <end position="110"/>
    </location>
</feature>
<dbReference type="RefSeq" id="WP_010704871.1">
    <property type="nucleotide sequence ID" value="NZ_KB915632.1"/>
</dbReference>
<proteinExistence type="predicted"/>
<evidence type="ECO:0000256" key="2">
    <source>
        <dbReference type="SAM" id="SignalP"/>
    </source>
</evidence>
<protein>
    <submittedName>
        <fullName evidence="3">Putative membrane protein</fullName>
    </submittedName>
</protein>